<keyword evidence="2" id="KW-1133">Transmembrane helix</keyword>
<accession>M8DCK7</accession>
<dbReference type="Proteomes" id="UP000012081">
    <property type="component" value="Unassembled WGS sequence"/>
</dbReference>
<dbReference type="EMBL" id="APBN01000009">
    <property type="protein sequence ID" value="EMT51163.1"/>
    <property type="molecule type" value="Genomic_DNA"/>
</dbReference>
<evidence type="ECO:0000313" key="3">
    <source>
        <dbReference type="EMBL" id="EMT51163.1"/>
    </source>
</evidence>
<dbReference type="OrthoDB" id="9766544at2"/>
<sequence length="110" mass="13036">MIQDYVDDPESISKLYKALIAYLVLEGIYFTGEFAYFHSLVRTNRMIGSIIMINLIKEDETQYSVLYGTILQIIMFEFPELNTKENMDFAVEYIKRSVEKEKEKEKEWAN</sequence>
<proteinExistence type="predicted"/>
<keyword evidence="2" id="KW-0812">Transmembrane</keyword>
<keyword evidence="2" id="KW-0472">Membrane</keyword>
<dbReference type="GO" id="GO:0016491">
    <property type="term" value="F:oxidoreductase activity"/>
    <property type="evidence" value="ECO:0007669"/>
    <property type="project" value="InterPro"/>
</dbReference>
<dbReference type="InterPro" id="IPR000358">
    <property type="entry name" value="RNR_small_fam"/>
</dbReference>
<dbReference type="GO" id="GO:0009263">
    <property type="term" value="P:deoxyribonucleotide biosynthetic process"/>
    <property type="evidence" value="ECO:0007669"/>
    <property type="project" value="InterPro"/>
</dbReference>
<dbReference type="AlphaFoldDB" id="M8DCK7"/>
<gene>
    <name evidence="3" type="ORF">I532_18112</name>
</gene>
<dbReference type="InterPro" id="IPR009078">
    <property type="entry name" value="Ferritin-like_SF"/>
</dbReference>
<keyword evidence="4" id="KW-1185">Reference proteome</keyword>
<feature type="transmembrane region" description="Helical" evidence="2">
    <location>
        <begin position="15"/>
        <end position="37"/>
    </location>
</feature>
<dbReference type="PATRIC" id="fig|1300222.3.peg.3795"/>
<protein>
    <submittedName>
        <fullName evidence="3">Ribonucleoside-diphosphate reductase</fullName>
    </submittedName>
</protein>
<name>M8DCK7_9BACL</name>
<dbReference type="SUPFAM" id="SSF47240">
    <property type="entry name" value="Ferritin-like"/>
    <property type="match status" value="1"/>
</dbReference>
<evidence type="ECO:0000256" key="1">
    <source>
        <dbReference type="ARBA" id="ARBA00001962"/>
    </source>
</evidence>
<comment type="caution">
    <text evidence="3">The sequence shown here is derived from an EMBL/GenBank/DDBJ whole genome shotgun (WGS) entry which is preliminary data.</text>
</comment>
<comment type="cofactor">
    <cofactor evidence="1">
        <name>Fe cation</name>
        <dbReference type="ChEBI" id="CHEBI:24875"/>
    </cofactor>
</comment>
<reference evidence="3 4" key="1">
    <citation type="submission" date="2013-03" db="EMBL/GenBank/DDBJ databases">
        <title>Assembly of a new bacterial strain Brevibacillus borstelensis AK1.</title>
        <authorList>
            <person name="Rajan I."/>
            <person name="PoliReddy D."/>
            <person name="Sugumar T."/>
            <person name="Rathinam K."/>
            <person name="Alqarawi S."/>
            <person name="Khalil A.B."/>
            <person name="Sivakumar N."/>
        </authorList>
    </citation>
    <scope>NUCLEOTIDE SEQUENCE [LARGE SCALE GENOMIC DNA]</scope>
    <source>
        <strain evidence="3 4">AK1</strain>
    </source>
</reference>
<dbReference type="RefSeq" id="WP_003389983.1">
    <property type="nucleotide sequence ID" value="NZ_APBN01000009.1"/>
</dbReference>
<dbReference type="Pfam" id="PF00268">
    <property type="entry name" value="Ribonuc_red_sm"/>
    <property type="match status" value="1"/>
</dbReference>
<organism evidence="3 4">
    <name type="scientific">Brevibacillus borstelensis AK1</name>
    <dbReference type="NCBI Taxonomy" id="1300222"/>
    <lineage>
        <taxon>Bacteria</taxon>
        <taxon>Bacillati</taxon>
        <taxon>Bacillota</taxon>
        <taxon>Bacilli</taxon>
        <taxon>Bacillales</taxon>
        <taxon>Paenibacillaceae</taxon>
        <taxon>Brevibacillus</taxon>
    </lineage>
</organism>
<dbReference type="Gene3D" id="1.10.620.20">
    <property type="entry name" value="Ribonucleotide Reductase, subunit A"/>
    <property type="match status" value="1"/>
</dbReference>
<dbReference type="InterPro" id="IPR012348">
    <property type="entry name" value="RNR-like"/>
</dbReference>
<evidence type="ECO:0000313" key="4">
    <source>
        <dbReference type="Proteomes" id="UP000012081"/>
    </source>
</evidence>
<evidence type="ECO:0000256" key="2">
    <source>
        <dbReference type="SAM" id="Phobius"/>
    </source>
</evidence>
<dbReference type="STRING" id="1300222.I532_18112"/>